<dbReference type="InterPro" id="IPR057455">
    <property type="entry name" value="UBFD1_C"/>
</dbReference>
<evidence type="ECO:0000256" key="1">
    <source>
        <dbReference type="SAM" id="MobiDB-lite"/>
    </source>
</evidence>
<feature type="region of interest" description="Disordered" evidence="1">
    <location>
        <begin position="1"/>
        <end position="73"/>
    </location>
</feature>
<dbReference type="SMART" id="SM00213">
    <property type="entry name" value="UBQ"/>
    <property type="match status" value="1"/>
</dbReference>
<dbReference type="GO" id="GO:0003723">
    <property type="term" value="F:RNA binding"/>
    <property type="evidence" value="ECO:0007669"/>
    <property type="project" value="TreeGrafter"/>
</dbReference>
<sequence length="304" mass="33775">MTETEETKNEESVSLNKAEVPSDPGGDSGERLQAPGELSISDSVKPCSENDFESDKQGSDQNTSENSISTSKESPCETVDFKVVFNKQKYDVTFPLDETVANLKVHVQKLTGVPSAMQKIMYKGLAKDEISLRELKVTKGAKVMVVGSTLDAVLSVTKPSPKEMQEAAKTSNTSKEPLSSLKEHKKVLDKYGKPDDIIPGIKNLKESLPHTPLSGMYNKSGGKVRLTFKLELDQLWLGTKERTDKIPMNSIKAVVSEAIENHEEYHIMGIQLGPTEASRYWIYWVPAQYVDAIKDTVLGKWQYF</sequence>
<gene>
    <name evidence="3" type="ORF">FSP39_017109</name>
</gene>
<dbReference type="CDD" id="cd17047">
    <property type="entry name" value="Ubl_UBFD1"/>
    <property type="match status" value="1"/>
</dbReference>
<feature type="compositionally biased region" description="Polar residues" evidence="1">
    <location>
        <begin position="168"/>
        <end position="177"/>
    </location>
</feature>
<evidence type="ECO:0000259" key="2">
    <source>
        <dbReference type="PROSITE" id="PS50053"/>
    </source>
</evidence>
<dbReference type="SUPFAM" id="SSF54236">
    <property type="entry name" value="Ubiquitin-like"/>
    <property type="match status" value="1"/>
</dbReference>
<dbReference type="InterPro" id="IPR029071">
    <property type="entry name" value="Ubiquitin-like_domsf"/>
</dbReference>
<feature type="compositionally biased region" description="Polar residues" evidence="1">
    <location>
        <begin position="59"/>
        <end position="73"/>
    </location>
</feature>
<dbReference type="PANTHER" id="PTHR16470:SF0">
    <property type="entry name" value="UBIQUITIN DOMAIN-CONTAINING PROTEIN UBFD1"/>
    <property type="match status" value="1"/>
</dbReference>
<feature type="region of interest" description="Disordered" evidence="1">
    <location>
        <begin position="160"/>
        <end position="180"/>
    </location>
</feature>
<feature type="domain" description="Ubiquitin-like" evidence="2">
    <location>
        <begin position="77"/>
        <end position="146"/>
    </location>
</feature>
<dbReference type="AlphaFoldDB" id="A0AA88XSL5"/>
<organism evidence="3 4">
    <name type="scientific">Pinctada imbricata</name>
    <name type="common">Atlantic pearl-oyster</name>
    <name type="synonym">Pinctada martensii</name>
    <dbReference type="NCBI Taxonomy" id="66713"/>
    <lineage>
        <taxon>Eukaryota</taxon>
        <taxon>Metazoa</taxon>
        <taxon>Spiralia</taxon>
        <taxon>Lophotrochozoa</taxon>
        <taxon>Mollusca</taxon>
        <taxon>Bivalvia</taxon>
        <taxon>Autobranchia</taxon>
        <taxon>Pteriomorphia</taxon>
        <taxon>Pterioida</taxon>
        <taxon>Pterioidea</taxon>
        <taxon>Pteriidae</taxon>
        <taxon>Pinctada</taxon>
    </lineage>
</organism>
<accession>A0AA88XSL5</accession>
<dbReference type="InterPro" id="IPR000626">
    <property type="entry name" value="Ubiquitin-like_dom"/>
</dbReference>
<keyword evidence="4" id="KW-1185">Reference proteome</keyword>
<dbReference type="Proteomes" id="UP001186944">
    <property type="component" value="Unassembled WGS sequence"/>
</dbReference>
<dbReference type="InterPro" id="IPR039120">
    <property type="entry name" value="UBFD1"/>
</dbReference>
<dbReference type="Gene3D" id="3.10.20.90">
    <property type="entry name" value="Phosphatidylinositol 3-kinase Catalytic Subunit, Chain A, domain 1"/>
    <property type="match status" value="1"/>
</dbReference>
<evidence type="ECO:0000313" key="3">
    <source>
        <dbReference type="EMBL" id="KAK3091100.1"/>
    </source>
</evidence>
<comment type="caution">
    <text evidence="3">The sequence shown here is derived from an EMBL/GenBank/DDBJ whole genome shotgun (WGS) entry which is preliminary data.</text>
</comment>
<feature type="compositionally biased region" description="Basic and acidic residues" evidence="1">
    <location>
        <begin position="1"/>
        <end position="11"/>
    </location>
</feature>
<name>A0AA88XSL5_PINIB</name>
<proteinExistence type="predicted"/>
<dbReference type="PROSITE" id="PS50053">
    <property type="entry name" value="UBIQUITIN_2"/>
    <property type="match status" value="1"/>
</dbReference>
<dbReference type="Pfam" id="PF25343">
    <property type="entry name" value="PH_UBFD1_C"/>
    <property type="match status" value="1"/>
</dbReference>
<dbReference type="Pfam" id="PF00240">
    <property type="entry name" value="ubiquitin"/>
    <property type="match status" value="1"/>
</dbReference>
<dbReference type="EMBL" id="VSWD01000010">
    <property type="protein sequence ID" value="KAK3091100.1"/>
    <property type="molecule type" value="Genomic_DNA"/>
</dbReference>
<protein>
    <recommendedName>
        <fullName evidence="2">Ubiquitin-like domain-containing protein</fullName>
    </recommendedName>
</protein>
<reference evidence="3" key="1">
    <citation type="submission" date="2019-08" db="EMBL/GenBank/DDBJ databases">
        <title>The improved chromosome-level genome for the pearl oyster Pinctada fucata martensii using PacBio sequencing and Hi-C.</title>
        <authorList>
            <person name="Zheng Z."/>
        </authorList>
    </citation>
    <scope>NUCLEOTIDE SEQUENCE</scope>
    <source>
        <strain evidence="3">ZZ-2019</strain>
        <tissue evidence="3">Adductor muscle</tissue>
    </source>
</reference>
<dbReference type="GO" id="GO:0045296">
    <property type="term" value="F:cadherin binding"/>
    <property type="evidence" value="ECO:0007669"/>
    <property type="project" value="TreeGrafter"/>
</dbReference>
<dbReference type="PANTHER" id="PTHR16470">
    <property type="entry name" value="UBIQUITIN DOMAIN-CONTAINING PROTEIN UBFD1"/>
    <property type="match status" value="1"/>
</dbReference>
<evidence type="ECO:0000313" key="4">
    <source>
        <dbReference type="Proteomes" id="UP001186944"/>
    </source>
</evidence>